<dbReference type="AlphaFoldDB" id="A0A9Q8SR34"/>
<dbReference type="EMBL" id="CP019476">
    <property type="protein sequence ID" value="UQC81855.1"/>
    <property type="molecule type" value="Genomic_DNA"/>
</dbReference>
<organism evidence="1 2">
    <name type="scientific">Colletotrichum lupini</name>
    <dbReference type="NCBI Taxonomy" id="145971"/>
    <lineage>
        <taxon>Eukaryota</taxon>
        <taxon>Fungi</taxon>
        <taxon>Dikarya</taxon>
        <taxon>Ascomycota</taxon>
        <taxon>Pezizomycotina</taxon>
        <taxon>Sordariomycetes</taxon>
        <taxon>Hypocreomycetidae</taxon>
        <taxon>Glomerellales</taxon>
        <taxon>Glomerellaceae</taxon>
        <taxon>Colletotrichum</taxon>
        <taxon>Colletotrichum acutatum species complex</taxon>
    </lineage>
</organism>
<evidence type="ECO:0000313" key="2">
    <source>
        <dbReference type="Proteomes" id="UP000830671"/>
    </source>
</evidence>
<dbReference type="GeneID" id="73341346"/>
<evidence type="ECO:0000313" key="1">
    <source>
        <dbReference type="EMBL" id="UQC81855.1"/>
    </source>
</evidence>
<sequence length="156" mass="17577">MNICFFLLRATSTCDLAHSRPPYADAALEKICANDHSHLGESPSCLSQPSIANAFHFLEHNLSSTHARHHRHLGPATGPEGIPRPYAVTDPPHHTPDIPEDWHVAHVHDGPLKWTRLHPNGRISFKRQKAWISHATGRTSNYFLTHPEDQNRFLIA</sequence>
<accession>A0A9Q8SR34</accession>
<dbReference type="Proteomes" id="UP000830671">
    <property type="component" value="Chromosome 4"/>
</dbReference>
<protein>
    <submittedName>
        <fullName evidence="1">Uncharacterized protein</fullName>
    </submittedName>
</protein>
<keyword evidence="2" id="KW-1185">Reference proteome</keyword>
<gene>
    <name evidence="1" type="ORF">CLUP02_07341</name>
</gene>
<dbReference type="RefSeq" id="XP_049143479.1">
    <property type="nucleotide sequence ID" value="XM_049286336.1"/>
</dbReference>
<name>A0A9Q8SR34_9PEZI</name>
<reference evidence="1" key="1">
    <citation type="journal article" date="2021" name="Mol. Plant Microbe Interact.">
        <title>Complete Genome Sequence of the Plant-Pathogenic Fungus Colletotrichum lupini.</title>
        <authorList>
            <person name="Baroncelli R."/>
            <person name="Pensec F."/>
            <person name="Da Lio D."/>
            <person name="Boufleur T."/>
            <person name="Vicente I."/>
            <person name="Sarrocco S."/>
            <person name="Picot A."/>
            <person name="Baraldi E."/>
            <person name="Sukno S."/>
            <person name="Thon M."/>
            <person name="Le Floch G."/>
        </authorList>
    </citation>
    <scope>NUCLEOTIDE SEQUENCE</scope>
    <source>
        <strain evidence="1">IMI 504893</strain>
    </source>
</reference>
<proteinExistence type="predicted"/>
<dbReference type="KEGG" id="clup:CLUP02_07341"/>